<dbReference type="InterPro" id="IPR036291">
    <property type="entry name" value="NAD(P)-bd_dom_sf"/>
</dbReference>
<dbReference type="SUPFAM" id="SSF51735">
    <property type="entry name" value="NAD(P)-binding Rossmann-fold domains"/>
    <property type="match status" value="1"/>
</dbReference>
<feature type="domain" description="Saccharopine dehydrogenase NADP binding" evidence="1">
    <location>
        <begin position="13"/>
        <end position="127"/>
    </location>
</feature>
<dbReference type="Pfam" id="PF03435">
    <property type="entry name" value="Sacchrp_dh_NADP"/>
    <property type="match status" value="1"/>
</dbReference>
<dbReference type="AlphaFoldDB" id="A0AAD1K7X8"/>
<dbReference type="Proteomes" id="UP000825078">
    <property type="component" value="Chromosome"/>
</dbReference>
<sequence length="355" mass="38147">MTDTGSNKQGNWMIYGAYGYTGELIAREAAHRGLRPVLAGRNREKTRALAKELRLESAVFDLDDIPRHLGDMSLVLNCAGPFSATAGPMMQACLATKVHYLDITGEIAVFELAQSLKQQAQDTGIVICPGVGFDVIPTDCLAAALKSALPDANHLSLGFDSRSGLSPGTAKTSVEGLAQGGKVRKQGKIISVPLAYKVRNIDFGDGEKPAMTIPWGDVATAFYTTGIPNIEVFIPGSAKMIANTKRANYIRPLLKFRWLQKLLKAHIGKTVTGPDGAARAKLPTFVWGEVSNAQGERRTARIKTANGYSLTVFGSLAVVDYLLQHNHDGGSYTPSQLMGADLITRLPHSGELQLI</sequence>
<evidence type="ECO:0000313" key="3">
    <source>
        <dbReference type="Proteomes" id="UP000825078"/>
    </source>
</evidence>
<dbReference type="InterPro" id="IPR005097">
    <property type="entry name" value="Sacchrp_dh_NADP-bd"/>
</dbReference>
<dbReference type="Gene3D" id="3.40.50.720">
    <property type="entry name" value="NAD(P)-binding Rossmann-like Domain"/>
    <property type="match status" value="1"/>
</dbReference>
<evidence type="ECO:0000259" key="1">
    <source>
        <dbReference type="Pfam" id="PF03435"/>
    </source>
</evidence>
<evidence type="ECO:0000313" key="2">
    <source>
        <dbReference type="EMBL" id="BCV44489.1"/>
    </source>
</evidence>
<dbReference type="PANTHER" id="PTHR43781:SF1">
    <property type="entry name" value="SACCHAROPINE DEHYDROGENASE"/>
    <property type="match status" value="1"/>
</dbReference>
<gene>
    <name evidence="2" type="ORF">TUM17379_15070</name>
</gene>
<reference evidence="2" key="1">
    <citation type="submission" date="2021-05" db="EMBL/GenBank/DDBJ databases">
        <title>Molecular characterization for Shewanella algae harboring chromosomal blaOXA-55-like strains isolated from clinical and environment sample.</title>
        <authorList>
            <person name="Ohama Y."/>
            <person name="Aoki K."/>
            <person name="Harada S."/>
            <person name="Moriya K."/>
            <person name="Ishii Y."/>
            <person name="Tateda K."/>
        </authorList>
    </citation>
    <scope>NUCLEOTIDE SEQUENCE</scope>
    <source>
        <strain evidence="2">TUM17379</strain>
    </source>
</reference>
<dbReference type="EMBL" id="AP024613">
    <property type="protein sequence ID" value="BCV44489.1"/>
    <property type="molecule type" value="Genomic_DNA"/>
</dbReference>
<proteinExistence type="predicted"/>
<name>A0AAD1K7X8_9GAMM</name>
<organism evidence="2 3">
    <name type="scientific">Shewanella algae</name>
    <dbReference type="NCBI Taxonomy" id="38313"/>
    <lineage>
        <taxon>Bacteria</taxon>
        <taxon>Pseudomonadati</taxon>
        <taxon>Pseudomonadota</taxon>
        <taxon>Gammaproteobacteria</taxon>
        <taxon>Alteromonadales</taxon>
        <taxon>Shewanellaceae</taxon>
        <taxon>Shewanella</taxon>
    </lineage>
</organism>
<dbReference type="RefSeq" id="WP_208146677.1">
    <property type="nucleotide sequence ID" value="NZ_AP024613.1"/>
</dbReference>
<dbReference type="PANTHER" id="PTHR43781">
    <property type="entry name" value="SACCHAROPINE DEHYDROGENASE"/>
    <property type="match status" value="1"/>
</dbReference>
<accession>A0AAD1K7X8</accession>
<protein>
    <submittedName>
        <fullName evidence="2">Membrane protein</fullName>
    </submittedName>
</protein>